<dbReference type="EMBL" id="CABVPW010000023">
    <property type="protein sequence ID" value="VWB96865.1"/>
    <property type="molecule type" value="Genomic_DNA"/>
</dbReference>
<evidence type="ECO:0000256" key="1">
    <source>
        <dbReference type="SAM" id="SignalP"/>
    </source>
</evidence>
<evidence type="ECO:0000313" key="3">
    <source>
        <dbReference type="Proteomes" id="UP000494218"/>
    </source>
</evidence>
<protein>
    <submittedName>
        <fullName evidence="2">Cytochrome c</fullName>
    </submittedName>
</protein>
<sequence length="94" mass="10316">MVNRTRKYSLALFVLAAAVLSFSSKAMAIPAFARQTGLACVACHVSFPELTPFGRFFKLTAYTLSNKWTIPLAGMVQISQTNTRSINNTNVSVR</sequence>
<dbReference type="Proteomes" id="UP000494218">
    <property type="component" value="Unassembled WGS sequence"/>
</dbReference>
<dbReference type="AlphaFoldDB" id="A0A6P2NQ85"/>
<evidence type="ECO:0000313" key="2">
    <source>
        <dbReference type="EMBL" id="VWB96865.1"/>
    </source>
</evidence>
<feature type="signal peptide" evidence="1">
    <location>
        <begin position="1"/>
        <end position="28"/>
    </location>
</feature>
<reference evidence="2 3" key="1">
    <citation type="submission" date="2019-09" db="EMBL/GenBank/DDBJ databases">
        <authorList>
            <person name="Depoorter E."/>
        </authorList>
    </citation>
    <scope>NUCLEOTIDE SEQUENCE [LARGE SCALE GENOMIC DNA]</scope>
    <source>
        <strain evidence="2">LMG 23254</strain>
    </source>
</reference>
<feature type="chain" id="PRO_5027070018" evidence="1">
    <location>
        <begin position="29"/>
        <end position="94"/>
    </location>
</feature>
<organism evidence="2 3">
    <name type="scientific">Burkholderia lata (strain ATCC 17760 / DSM 23089 / LMG 22485 / NCIMB 9086 / R18194 / 383)</name>
    <dbReference type="NCBI Taxonomy" id="482957"/>
    <lineage>
        <taxon>Bacteria</taxon>
        <taxon>Pseudomonadati</taxon>
        <taxon>Pseudomonadota</taxon>
        <taxon>Betaproteobacteria</taxon>
        <taxon>Burkholderiales</taxon>
        <taxon>Burkholderiaceae</taxon>
        <taxon>Burkholderia</taxon>
        <taxon>Burkholderia cepacia complex</taxon>
    </lineage>
</organism>
<accession>A0A6P2NQ85</accession>
<proteinExistence type="predicted"/>
<gene>
    <name evidence="2" type="ORF">BLA23254_04603</name>
</gene>
<name>A0A6P2NQ85_BURL3</name>
<keyword evidence="1" id="KW-0732">Signal</keyword>